<dbReference type="PROSITE" id="PS50244">
    <property type="entry name" value="S5A_REDUCTASE"/>
    <property type="match status" value="1"/>
</dbReference>
<evidence type="ECO:0000313" key="2">
    <source>
        <dbReference type="EMBL" id="ALL69368.1"/>
    </source>
</evidence>
<dbReference type="GeneID" id="69972941"/>
<organism evidence="2 3">
    <name type="scientific">Paraburkholderia caribensis MBA4</name>
    <dbReference type="NCBI Taxonomy" id="1323664"/>
    <lineage>
        <taxon>Bacteria</taxon>
        <taxon>Pseudomonadati</taxon>
        <taxon>Pseudomonadota</taxon>
        <taxon>Betaproteobacteria</taxon>
        <taxon>Burkholderiales</taxon>
        <taxon>Burkholderiaceae</taxon>
        <taxon>Paraburkholderia</taxon>
    </lineage>
</organism>
<sequence length="259" mass="28770">MSPAAAASVAFVVLVALFAAFWAWQLKSENAGMIDPIWAFSLGAIAVFYGMASNGNPLARALVAAGGGIWGARLGWHLWRRNAGKQEDPRYHRFREQWGAAAGRKMFWFLECQTVISMVLSLAFAVPAWRADTPSASWAALAVAIWLITVAGESVADGQLRRFVADPANQGEVCRVGLWRYSRHPNYFFECLHWVAYAALSIGSPWIWLTLLPPVLMAWLLMKLSGVPMLEAHLVHSRPGYAEYMRETSALIPWPPRRG</sequence>
<dbReference type="PANTHER" id="PTHR32251:SF17">
    <property type="entry name" value="STEROID 5-ALPHA REDUCTASE C-TERMINAL DOMAIN-CONTAINING PROTEIN"/>
    <property type="match status" value="1"/>
</dbReference>
<evidence type="ECO:0000256" key="1">
    <source>
        <dbReference type="SAM" id="Phobius"/>
    </source>
</evidence>
<keyword evidence="1" id="KW-1133">Transmembrane helix</keyword>
<feature type="transmembrane region" description="Helical" evidence="1">
    <location>
        <begin position="6"/>
        <end position="24"/>
    </location>
</feature>
<dbReference type="GO" id="GO:0016020">
    <property type="term" value="C:membrane"/>
    <property type="evidence" value="ECO:0007669"/>
    <property type="project" value="TreeGrafter"/>
</dbReference>
<gene>
    <name evidence="2" type="ORF">K788_0007239</name>
</gene>
<dbReference type="Proteomes" id="UP000019146">
    <property type="component" value="Chromosome 2"/>
</dbReference>
<proteinExistence type="predicted"/>
<dbReference type="Pfam" id="PF06966">
    <property type="entry name" value="DUF1295"/>
    <property type="match status" value="1"/>
</dbReference>
<accession>A0A0P0RKS1</accession>
<feature type="transmembrane region" description="Helical" evidence="1">
    <location>
        <begin position="107"/>
        <end position="129"/>
    </location>
</feature>
<keyword evidence="1" id="KW-0472">Membrane</keyword>
<protein>
    <submittedName>
        <fullName evidence="2">Membrane protein</fullName>
    </submittedName>
</protein>
<dbReference type="KEGG" id="bcai:K788_0007239"/>
<evidence type="ECO:0000313" key="3">
    <source>
        <dbReference type="Proteomes" id="UP000019146"/>
    </source>
</evidence>
<reference evidence="2 3" key="1">
    <citation type="journal article" date="2014" name="Genome Announc.">
        <title>Draft Genome Sequence of the Haloacid-Degrading Burkholderia caribensis Strain MBA4.</title>
        <authorList>
            <person name="Pan Y."/>
            <person name="Kong K.F."/>
            <person name="Tsang J.S."/>
        </authorList>
    </citation>
    <scope>NUCLEOTIDE SEQUENCE [LARGE SCALE GENOMIC DNA]</scope>
    <source>
        <strain evidence="2 3">MBA4</strain>
    </source>
</reference>
<name>A0A0P0RKS1_9BURK</name>
<dbReference type="InterPro" id="IPR010721">
    <property type="entry name" value="UstE-like"/>
</dbReference>
<dbReference type="PANTHER" id="PTHR32251">
    <property type="entry name" value="3-OXO-5-ALPHA-STEROID 4-DEHYDROGENASE"/>
    <property type="match status" value="1"/>
</dbReference>
<dbReference type="Gene3D" id="1.20.120.1630">
    <property type="match status" value="1"/>
</dbReference>
<feature type="transmembrane region" description="Helical" evidence="1">
    <location>
        <begin position="36"/>
        <end position="52"/>
    </location>
</feature>
<feature type="transmembrane region" description="Helical" evidence="1">
    <location>
        <begin position="135"/>
        <end position="152"/>
    </location>
</feature>
<keyword evidence="1" id="KW-0812">Transmembrane</keyword>
<dbReference type="AlphaFoldDB" id="A0A0P0RKS1"/>
<dbReference type="RefSeq" id="WP_035996352.1">
    <property type="nucleotide sequence ID" value="NZ_CP012747.1"/>
</dbReference>
<feature type="transmembrane region" description="Helical" evidence="1">
    <location>
        <begin position="187"/>
        <end position="209"/>
    </location>
</feature>
<dbReference type="EMBL" id="CP012747">
    <property type="protein sequence ID" value="ALL69368.1"/>
    <property type="molecule type" value="Genomic_DNA"/>
</dbReference>